<keyword evidence="4" id="KW-1185">Reference proteome</keyword>
<dbReference type="CDD" id="cd06974">
    <property type="entry name" value="TerD_like"/>
    <property type="match status" value="1"/>
</dbReference>
<comment type="similarity">
    <text evidence="1">Belongs to the CAPAB/TerDEXZ family.</text>
</comment>
<evidence type="ECO:0000259" key="2">
    <source>
        <dbReference type="Pfam" id="PF02342"/>
    </source>
</evidence>
<dbReference type="InterPro" id="IPR051324">
    <property type="entry name" value="Stress/Tellurium_Resist"/>
</dbReference>
<gene>
    <name evidence="3" type="ORF">BKA23_2933</name>
</gene>
<evidence type="ECO:0000256" key="1">
    <source>
        <dbReference type="ARBA" id="ARBA00008775"/>
    </source>
</evidence>
<evidence type="ECO:0000313" key="3">
    <source>
        <dbReference type="EMBL" id="TWE09233.1"/>
    </source>
</evidence>
<dbReference type="AlphaFoldDB" id="A0A561E0V7"/>
<dbReference type="PANTHER" id="PTHR32097:SF4">
    <property type="entry name" value="GENERAL STRESS PROTEIN 16U"/>
    <property type="match status" value="1"/>
</dbReference>
<dbReference type="Gene3D" id="2.60.60.30">
    <property type="entry name" value="sav2460 like domains"/>
    <property type="match status" value="1"/>
</dbReference>
<comment type="caution">
    <text evidence="3">The sequence shown here is derived from an EMBL/GenBank/DDBJ whole genome shotgun (WGS) entry which is preliminary data.</text>
</comment>
<dbReference type="EMBL" id="VIVQ01000003">
    <property type="protein sequence ID" value="TWE09233.1"/>
    <property type="molecule type" value="Genomic_DNA"/>
</dbReference>
<dbReference type="RefSeq" id="WP_145229736.1">
    <property type="nucleotide sequence ID" value="NZ_VIVQ01000003.1"/>
</dbReference>
<organism evidence="3 4">
    <name type="scientific">Rudaeicoccus suwonensis</name>
    <dbReference type="NCBI Taxonomy" id="657409"/>
    <lineage>
        <taxon>Bacteria</taxon>
        <taxon>Bacillati</taxon>
        <taxon>Actinomycetota</taxon>
        <taxon>Actinomycetes</taxon>
        <taxon>Micrococcales</taxon>
        <taxon>Dermacoccaceae</taxon>
        <taxon>Rudaeicoccus</taxon>
    </lineage>
</organism>
<dbReference type="InterPro" id="IPR003325">
    <property type="entry name" value="TerD"/>
</dbReference>
<dbReference type="Proteomes" id="UP000318297">
    <property type="component" value="Unassembled WGS sequence"/>
</dbReference>
<name>A0A561E0V7_9MICO</name>
<dbReference type="PANTHER" id="PTHR32097">
    <property type="entry name" value="CAMP-BINDING PROTEIN 1-RELATED"/>
    <property type="match status" value="1"/>
</dbReference>
<dbReference type="OrthoDB" id="56224at2"/>
<accession>A0A561E0V7</accession>
<sequence length="192" mass="20266">MSISLSKGSNISLTKEAPGLTSVAAGLGWDPRATTGYEFDLDASALGVDANGTVVSDQWFVFYGNLQSPGAAVQHTGDVRDGGADGDDEVINVELSALPQNVEKVVFVASIYDADVRGQNFGQVANAYIRLVDRTTNREIARFDLSEDYSMETALTFGELTRNSGGWNFSAVGQGTSGGLAQIAVSYGLQVQ</sequence>
<reference evidence="3 4" key="1">
    <citation type="submission" date="2019-06" db="EMBL/GenBank/DDBJ databases">
        <title>Sequencing the genomes of 1000 actinobacteria strains.</title>
        <authorList>
            <person name="Klenk H.-P."/>
        </authorList>
    </citation>
    <scope>NUCLEOTIDE SEQUENCE [LARGE SCALE GENOMIC DNA]</scope>
    <source>
        <strain evidence="3 4">DSM 19560</strain>
    </source>
</reference>
<feature type="domain" description="TerD" evidence="2">
    <location>
        <begin position="1"/>
        <end position="187"/>
    </location>
</feature>
<dbReference type="Pfam" id="PF02342">
    <property type="entry name" value="TerD"/>
    <property type="match status" value="1"/>
</dbReference>
<protein>
    <submittedName>
        <fullName evidence="3">Tellurium resistance protein TerD</fullName>
    </submittedName>
</protein>
<proteinExistence type="inferred from homology"/>
<evidence type="ECO:0000313" key="4">
    <source>
        <dbReference type="Proteomes" id="UP000318297"/>
    </source>
</evidence>